<sequence length="212" mass="23931">MRQRHSNSHDEKAKEKDKQKDKQEREGRSSSHQTPFEALSGPVVDVGRDLGTLFPSSTEAIAKQVNKSLDAAKALAKDNQEGRPLNFGVIVPNAIYRSSFPQEEDFGYLTSLGLKSIVTLVKKEFSPAFLAFIEAQGIRHYVIEMQGTKKENHPLLIHCNHGKHRTGCAAAIIRHVSGWGVPSIVEEYKRYAEPKAREVDIKYITEYIRFRV</sequence>
<feature type="compositionally biased region" description="Basic and acidic residues" evidence="1">
    <location>
        <begin position="7"/>
        <end position="29"/>
    </location>
</feature>
<dbReference type="InterPro" id="IPR029021">
    <property type="entry name" value="Prot-tyrosine_phosphatase-like"/>
</dbReference>
<dbReference type="SUPFAM" id="SSF52799">
    <property type="entry name" value="(Phosphotyrosine protein) phosphatases II"/>
    <property type="match status" value="1"/>
</dbReference>
<dbReference type="OrthoDB" id="6375174at2759"/>
<dbReference type="PROSITE" id="PS00383">
    <property type="entry name" value="TYR_PHOSPHATASE_1"/>
    <property type="match status" value="1"/>
</dbReference>
<dbReference type="InterPro" id="IPR004861">
    <property type="entry name" value="Siw14-like"/>
</dbReference>
<dbReference type="Gene3D" id="3.90.190.10">
    <property type="entry name" value="Protein tyrosine phosphatase superfamily"/>
    <property type="match status" value="1"/>
</dbReference>
<proteinExistence type="predicted"/>
<evidence type="ECO:0000313" key="2">
    <source>
        <dbReference type="EMBL" id="RAL64533.1"/>
    </source>
</evidence>
<accession>A0A395IYP8</accession>
<dbReference type="EMBL" id="QKRW01000014">
    <property type="protein sequence ID" value="RAL64533.1"/>
    <property type="molecule type" value="Genomic_DNA"/>
</dbReference>
<dbReference type="GO" id="GO:0052840">
    <property type="term" value="F:inositol diphosphate tetrakisphosphate diphosphatase activity"/>
    <property type="evidence" value="ECO:0007669"/>
    <property type="project" value="TreeGrafter"/>
</dbReference>
<gene>
    <name evidence="2" type="ORF">DID88_002007</name>
</gene>
<dbReference type="Pfam" id="PF03162">
    <property type="entry name" value="Y_phosphatase2"/>
    <property type="match status" value="1"/>
</dbReference>
<organism evidence="2 3">
    <name type="scientific">Monilinia fructigena</name>
    <dbReference type="NCBI Taxonomy" id="38457"/>
    <lineage>
        <taxon>Eukaryota</taxon>
        <taxon>Fungi</taxon>
        <taxon>Dikarya</taxon>
        <taxon>Ascomycota</taxon>
        <taxon>Pezizomycotina</taxon>
        <taxon>Leotiomycetes</taxon>
        <taxon>Helotiales</taxon>
        <taxon>Sclerotiniaceae</taxon>
        <taxon>Monilinia</taxon>
    </lineage>
</organism>
<dbReference type="InterPro" id="IPR016130">
    <property type="entry name" value="Tyr_Pase_AS"/>
</dbReference>
<dbReference type="GO" id="GO:0016791">
    <property type="term" value="F:phosphatase activity"/>
    <property type="evidence" value="ECO:0007669"/>
    <property type="project" value="TreeGrafter"/>
</dbReference>
<feature type="region of interest" description="Disordered" evidence="1">
    <location>
        <begin position="1"/>
        <end position="41"/>
    </location>
</feature>
<dbReference type="Proteomes" id="UP000249056">
    <property type="component" value="Unassembled WGS sequence"/>
</dbReference>
<comment type="caution">
    <text evidence="2">The sequence shown here is derived from an EMBL/GenBank/DDBJ whole genome shotgun (WGS) entry which is preliminary data.</text>
</comment>
<dbReference type="GO" id="GO:0005737">
    <property type="term" value="C:cytoplasm"/>
    <property type="evidence" value="ECO:0007669"/>
    <property type="project" value="TreeGrafter"/>
</dbReference>
<name>A0A395IYP8_9HELO</name>
<evidence type="ECO:0000313" key="3">
    <source>
        <dbReference type="Proteomes" id="UP000249056"/>
    </source>
</evidence>
<dbReference type="PANTHER" id="PTHR31126:SF48">
    <property type="entry name" value="INOSITOL PHOSPHATASE SIW14"/>
    <property type="match status" value="1"/>
</dbReference>
<evidence type="ECO:0008006" key="4">
    <source>
        <dbReference type="Google" id="ProtNLM"/>
    </source>
</evidence>
<keyword evidence="3" id="KW-1185">Reference proteome</keyword>
<protein>
    <recommendedName>
        <fullName evidence="4">Tyrosine specific protein phosphatases domain-containing protein</fullName>
    </recommendedName>
</protein>
<dbReference type="PANTHER" id="PTHR31126">
    <property type="entry name" value="TYROSINE-PROTEIN PHOSPHATASE"/>
    <property type="match status" value="1"/>
</dbReference>
<dbReference type="AlphaFoldDB" id="A0A395IYP8"/>
<reference evidence="2 3" key="1">
    <citation type="submission" date="2018-06" db="EMBL/GenBank/DDBJ databases">
        <title>Genome Sequence of the Brown Rot Fungal Pathogen Monilinia fructigena.</title>
        <authorList>
            <person name="Landi L."/>
            <person name="De Miccolis Angelini R.M."/>
            <person name="Pollastro S."/>
            <person name="Abate D."/>
            <person name="Faretra F."/>
            <person name="Romanazzi G."/>
        </authorList>
    </citation>
    <scope>NUCLEOTIDE SEQUENCE [LARGE SCALE GENOMIC DNA]</scope>
    <source>
        <strain evidence="2 3">Mfrg269</strain>
    </source>
</reference>
<evidence type="ECO:0000256" key="1">
    <source>
        <dbReference type="SAM" id="MobiDB-lite"/>
    </source>
</evidence>